<comment type="caution">
    <text evidence="1">The sequence shown here is derived from an EMBL/GenBank/DDBJ whole genome shotgun (WGS) entry which is preliminary data.</text>
</comment>
<dbReference type="InterPro" id="IPR009256">
    <property type="entry name" value="YqgQ-like"/>
</dbReference>
<dbReference type="Proteomes" id="UP000248646">
    <property type="component" value="Unassembled WGS sequence"/>
</dbReference>
<evidence type="ECO:0000313" key="1">
    <source>
        <dbReference type="EMBL" id="PZX07224.1"/>
    </source>
</evidence>
<reference evidence="1 2" key="1">
    <citation type="submission" date="2018-06" db="EMBL/GenBank/DDBJ databases">
        <title>Genomic Encyclopedia of Type Strains, Phase IV (KMG-IV): sequencing the most valuable type-strain genomes for metagenomic binning, comparative biology and taxonomic classification.</title>
        <authorList>
            <person name="Goeker M."/>
        </authorList>
    </citation>
    <scope>NUCLEOTIDE SEQUENCE [LARGE SCALE GENOMIC DNA]</scope>
    <source>
        <strain evidence="1 2">DSM 5</strain>
    </source>
</reference>
<proteinExistence type="predicted"/>
<evidence type="ECO:0000313" key="2">
    <source>
        <dbReference type="Proteomes" id="UP000248646"/>
    </source>
</evidence>
<protein>
    <submittedName>
        <fullName evidence="1">Uncharacterized protein YqgQ</fullName>
    </submittedName>
</protein>
<gene>
    <name evidence="1" type="ORF">C7437_101334</name>
</gene>
<name>A0A2W7MPZ1_9BACI</name>
<dbReference type="Pfam" id="PF06014">
    <property type="entry name" value="YqgQ-like"/>
    <property type="match status" value="1"/>
</dbReference>
<dbReference type="RefSeq" id="WP_111437908.1">
    <property type="nucleotide sequence ID" value="NZ_QKZI01000001.1"/>
</dbReference>
<accession>A0A2W7MPZ1</accession>
<sequence length="63" mass="7625">MNSLYDVMQLLKRFGIFVYTKDRLGDLEIMEDEVRELYKMQMIDVKDFQIAMLLLRGEKSKFK</sequence>
<dbReference type="AlphaFoldDB" id="A0A2W7MPZ1"/>
<dbReference type="EMBL" id="QKZI01000001">
    <property type="protein sequence ID" value="PZX07224.1"/>
    <property type="molecule type" value="Genomic_DNA"/>
</dbReference>
<dbReference type="SUPFAM" id="SSF158379">
    <property type="entry name" value="YqgQ-like"/>
    <property type="match status" value="1"/>
</dbReference>
<organism evidence="1 2">
    <name type="scientific">Psychrobacillus insolitus</name>
    <dbReference type="NCBI Taxonomy" id="1461"/>
    <lineage>
        <taxon>Bacteria</taxon>
        <taxon>Bacillati</taxon>
        <taxon>Bacillota</taxon>
        <taxon>Bacilli</taxon>
        <taxon>Bacillales</taxon>
        <taxon>Bacillaceae</taxon>
        <taxon>Psychrobacillus</taxon>
    </lineage>
</organism>
<dbReference type="OrthoDB" id="2361671at2"/>
<dbReference type="Gene3D" id="1.10.287.760">
    <property type="entry name" value="YqgQ-like"/>
    <property type="match status" value="1"/>
</dbReference>
<keyword evidence="2" id="KW-1185">Reference proteome</keyword>
<dbReference type="InterPro" id="IPR023164">
    <property type="entry name" value="YqgQ-like_sf"/>
</dbReference>